<organism evidence="2">
    <name type="scientific">Amphora coffeiformis</name>
    <dbReference type="NCBI Taxonomy" id="265554"/>
    <lineage>
        <taxon>Eukaryota</taxon>
        <taxon>Sar</taxon>
        <taxon>Stramenopiles</taxon>
        <taxon>Ochrophyta</taxon>
        <taxon>Bacillariophyta</taxon>
        <taxon>Bacillariophyceae</taxon>
        <taxon>Bacillariophycidae</taxon>
        <taxon>Thalassiophysales</taxon>
        <taxon>Catenulaceae</taxon>
        <taxon>Amphora</taxon>
    </lineage>
</organism>
<proteinExistence type="predicted"/>
<keyword evidence="1" id="KW-0812">Transmembrane</keyword>
<evidence type="ECO:0000256" key="1">
    <source>
        <dbReference type="SAM" id="Phobius"/>
    </source>
</evidence>
<keyword evidence="1" id="KW-1133">Transmembrane helix</keyword>
<dbReference type="PANTHER" id="PTHR12242">
    <property type="entry name" value="OS02G0130600 PROTEIN-RELATED"/>
    <property type="match status" value="1"/>
</dbReference>
<feature type="transmembrane region" description="Helical" evidence="1">
    <location>
        <begin position="38"/>
        <end position="58"/>
    </location>
</feature>
<sequence>MGNCCTFFKSELNPCQEYYSSTDANGKKLDIEESFGPSSIYAILAKVAFAGFSIFTWISMFVDSDHKDFFLAYLTLWALSFQMVYHVFSVWNSLAPPPGINRRVKIHWFLFNLVAHMDIIVAILWWYTVYDPDESLTFNNVSPHSATAAVILMDGLLVNRIPIRIHHWWRAVLPIDIAYPVWTILHSVLDVGNPNESDNDPETNDDAIYTAVDWKDDVSGTAIFIVIVVVVVGPVVQCLIFVLSLYSPCCRVSRRYLDKGVEEEEREEISDAVDPFEASGMYGAQAY</sequence>
<dbReference type="EMBL" id="HBIM01023372">
    <property type="protein sequence ID" value="CAE0420563.1"/>
    <property type="molecule type" value="Transcribed_RNA"/>
</dbReference>
<dbReference type="GO" id="GO:0016020">
    <property type="term" value="C:membrane"/>
    <property type="evidence" value="ECO:0007669"/>
    <property type="project" value="TreeGrafter"/>
</dbReference>
<keyword evidence="1" id="KW-0472">Membrane</keyword>
<evidence type="ECO:0000313" key="2">
    <source>
        <dbReference type="EMBL" id="CAE0420563.1"/>
    </source>
</evidence>
<feature type="transmembrane region" description="Helical" evidence="1">
    <location>
        <begin position="109"/>
        <end position="129"/>
    </location>
</feature>
<accession>A0A7S3LIE5</accession>
<evidence type="ECO:0008006" key="3">
    <source>
        <dbReference type="Google" id="ProtNLM"/>
    </source>
</evidence>
<dbReference type="AlphaFoldDB" id="A0A7S3LIE5"/>
<feature type="transmembrane region" description="Helical" evidence="1">
    <location>
        <begin position="70"/>
        <end position="88"/>
    </location>
</feature>
<reference evidence="2" key="1">
    <citation type="submission" date="2021-01" db="EMBL/GenBank/DDBJ databases">
        <authorList>
            <person name="Corre E."/>
            <person name="Pelletier E."/>
            <person name="Niang G."/>
            <person name="Scheremetjew M."/>
            <person name="Finn R."/>
            <person name="Kale V."/>
            <person name="Holt S."/>
            <person name="Cochrane G."/>
            <person name="Meng A."/>
            <person name="Brown T."/>
            <person name="Cohen L."/>
        </authorList>
    </citation>
    <scope>NUCLEOTIDE SEQUENCE</scope>
    <source>
        <strain evidence="2">CCMP127</strain>
    </source>
</reference>
<name>A0A7S3LIE5_9STRA</name>
<gene>
    <name evidence="2" type="ORF">ACOF00016_LOCUS17297</name>
</gene>
<protein>
    <recommendedName>
        <fullName evidence="3">Glycerophosphocholine acyltransferase 1</fullName>
    </recommendedName>
</protein>
<feature type="transmembrane region" description="Helical" evidence="1">
    <location>
        <begin position="222"/>
        <end position="246"/>
    </location>
</feature>